<protein>
    <recommendedName>
        <fullName evidence="4">Fibrillar collagen NC1 domain-containing protein</fullName>
    </recommendedName>
</protein>
<organism evidence="5 6">
    <name type="scientific">Hydatigena taeniaeformis</name>
    <name type="common">Feline tapeworm</name>
    <name type="synonym">Taenia taeniaeformis</name>
    <dbReference type="NCBI Taxonomy" id="6205"/>
    <lineage>
        <taxon>Eukaryota</taxon>
        <taxon>Metazoa</taxon>
        <taxon>Spiralia</taxon>
        <taxon>Lophotrochozoa</taxon>
        <taxon>Platyhelminthes</taxon>
        <taxon>Cestoda</taxon>
        <taxon>Eucestoda</taxon>
        <taxon>Cyclophyllidea</taxon>
        <taxon>Taeniidae</taxon>
        <taxon>Hydatigera</taxon>
    </lineage>
</organism>
<sequence length="267" mass="30057">MTELNRALFDRIDKLWKEAQRLLKPSGNSQEYPAPSCKDIKLNNKFARNDTYWIDPNGGSPSDAVRAECIFHDDGSVETCLSTGVASENLATYKQPRSSDPDYWQSHLLVENAVSPPDLHDQSPHTQMNLLRSQHRFATQELEFFCEGTTIFGGDMNWETGVVDTSKATSLLAHNGRVIDLTKGIRHGPSANYVEKIDFESPIRKHDVSIAVEYDGCRHRQPGTSTKMRIETRDTQLLPIIDFTVKDFDHTGRSTLSLAVKAVCFKN</sequence>
<dbReference type="GO" id="GO:0005581">
    <property type="term" value="C:collagen trimer"/>
    <property type="evidence" value="ECO:0007669"/>
    <property type="project" value="UniProtKB-KW"/>
</dbReference>
<dbReference type="OrthoDB" id="8939548at2759"/>
<proteinExistence type="predicted"/>
<name>A0A3P7GPX6_HYDTA</name>
<dbReference type="Pfam" id="PF01410">
    <property type="entry name" value="COLFI"/>
    <property type="match status" value="1"/>
</dbReference>
<evidence type="ECO:0000313" key="6">
    <source>
        <dbReference type="Proteomes" id="UP000274429"/>
    </source>
</evidence>
<gene>
    <name evidence="5" type="ORF">TTAC_LOCUS4346</name>
</gene>
<evidence type="ECO:0000259" key="4">
    <source>
        <dbReference type="PROSITE" id="PS51461"/>
    </source>
</evidence>
<dbReference type="InterPro" id="IPR000885">
    <property type="entry name" value="Fib_collagen_C"/>
</dbReference>
<dbReference type="Gene3D" id="2.60.120.1000">
    <property type="match status" value="1"/>
</dbReference>
<keyword evidence="2" id="KW-0964">Secreted</keyword>
<dbReference type="GO" id="GO:0005576">
    <property type="term" value="C:extracellular region"/>
    <property type="evidence" value="ECO:0007669"/>
    <property type="project" value="UniProtKB-SubCell"/>
</dbReference>
<comment type="subcellular location">
    <subcellularLocation>
        <location evidence="1">Secreted</location>
    </subcellularLocation>
</comment>
<reference evidence="5 6" key="1">
    <citation type="submission" date="2018-11" db="EMBL/GenBank/DDBJ databases">
        <authorList>
            <consortium name="Pathogen Informatics"/>
        </authorList>
    </citation>
    <scope>NUCLEOTIDE SEQUENCE [LARGE SCALE GENOMIC DNA]</scope>
</reference>
<dbReference type="Proteomes" id="UP000274429">
    <property type="component" value="Unassembled WGS sequence"/>
</dbReference>
<evidence type="ECO:0000313" key="5">
    <source>
        <dbReference type="EMBL" id="VDM24718.1"/>
    </source>
</evidence>
<feature type="domain" description="Fibrillar collagen NC1" evidence="4">
    <location>
        <begin position="6"/>
        <end position="265"/>
    </location>
</feature>
<evidence type="ECO:0000256" key="1">
    <source>
        <dbReference type="ARBA" id="ARBA00004613"/>
    </source>
</evidence>
<keyword evidence="6" id="KW-1185">Reference proteome</keyword>
<dbReference type="SMART" id="SM00038">
    <property type="entry name" value="COLFI"/>
    <property type="match status" value="1"/>
</dbReference>
<dbReference type="AlphaFoldDB" id="A0A3P7GPX6"/>
<accession>A0A3P7GPX6</accession>
<dbReference type="EMBL" id="UYWX01004196">
    <property type="protein sequence ID" value="VDM24718.1"/>
    <property type="molecule type" value="Genomic_DNA"/>
</dbReference>
<keyword evidence="3" id="KW-0176">Collagen</keyword>
<dbReference type="Gene3D" id="3.30.750.130">
    <property type="match status" value="1"/>
</dbReference>
<evidence type="ECO:0000256" key="2">
    <source>
        <dbReference type="ARBA" id="ARBA00022525"/>
    </source>
</evidence>
<dbReference type="PROSITE" id="PS51461">
    <property type="entry name" value="NC1_FIB"/>
    <property type="match status" value="1"/>
</dbReference>
<evidence type="ECO:0000256" key="3">
    <source>
        <dbReference type="ARBA" id="ARBA00023119"/>
    </source>
</evidence>
<dbReference type="GO" id="GO:0005201">
    <property type="term" value="F:extracellular matrix structural constituent"/>
    <property type="evidence" value="ECO:0007669"/>
    <property type="project" value="InterPro"/>
</dbReference>